<dbReference type="GO" id="GO:0031410">
    <property type="term" value="C:cytoplasmic vesicle"/>
    <property type="evidence" value="ECO:0007669"/>
    <property type="project" value="UniProtKB-ARBA"/>
</dbReference>
<dbReference type="GO" id="GO:0015031">
    <property type="term" value="P:protein transport"/>
    <property type="evidence" value="ECO:0007669"/>
    <property type="project" value="UniProtKB-KW"/>
</dbReference>
<dbReference type="InterPro" id="IPR043154">
    <property type="entry name" value="Sec-1-like_dom1"/>
</dbReference>
<evidence type="ECO:0000256" key="1">
    <source>
        <dbReference type="ARBA" id="ARBA00004184"/>
    </source>
</evidence>
<keyword evidence="4" id="KW-0653">Protein transport</keyword>
<evidence type="ECO:0000313" key="7">
    <source>
        <dbReference type="EMBL" id="CAG6680235.1"/>
    </source>
</evidence>
<evidence type="ECO:0000256" key="5">
    <source>
        <dbReference type="ARBA" id="ARBA00023136"/>
    </source>
</evidence>
<dbReference type="GO" id="GO:0016192">
    <property type="term" value="P:vesicle-mediated transport"/>
    <property type="evidence" value="ECO:0007669"/>
    <property type="project" value="InterPro"/>
</dbReference>
<dbReference type="GO" id="GO:0012505">
    <property type="term" value="C:endomembrane system"/>
    <property type="evidence" value="ECO:0007669"/>
    <property type="project" value="UniProtKB-SubCell"/>
</dbReference>
<dbReference type="Gene3D" id="3.40.50.2060">
    <property type="match status" value="1"/>
</dbReference>
<dbReference type="InterPro" id="IPR043127">
    <property type="entry name" value="Sec-1-like_dom3a"/>
</dbReference>
<dbReference type="Gene3D" id="3.90.830.10">
    <property type="entry name" value="Syntaxin Binding Protein 1, Chain A, domain 2"/>
    <property type="match status" value="1"/>
</dbReference>
<evidence type="ECO:0000256" key="6">
    <source>
        <dbReference type="ARBA" id="ARBA00073001"/>
    </source>
</evidence>
<keyword evidence="5" id="KW-0472">Membrane</keyword>
<comment type="subcellular location">
    <subcellularLocation>
        <location evidence="1">Endomembrane system</location>
        <topology evidence="1">Peripheral membrane protein</topology>
    </subcellularLocation>
</comment>
<dbReference type="SUPFAM" id="SSF56815">
    <property type="entry name" value="Sec1/munc18-like (SM) proteins"/>
    <property type="match status" value="1"/>
</dbReference>
<evidence type="ECO:0000256" key="4">
    <source>
        <dbReference type="ARBA" id="ARBA00022927"/>
    </source>
</evidence>
<dbReference type="Gene3D" id="3.40.50.1910">
    <property type="match status" value="1"/>
</dbReference>
<reference evidence="7" key="1">
    <citation type="submission" date="2021-05" db="EMBL/GenBank/DDBJ databases">
        <authorList>
            <person name="Alioto T."/>
            <person name="Alioto T."/>
            <person name="Gomez Garrido J."/>
        </authorList>
    </citation>
    <scope>NUCLEOTIDE SEQUENCE</scope>
</reference>
<dbReference type="FunFam" id="3.90.830.10:FF:000002">
    <property type="entry name" value="Vacuolar protein sorting-associated protein 45"/>
    <property type="match status" value="1"/>
</dbReference>
<dbReference type="InterPro" id="IPR036045">
    <property type="entry name" value="Sec1-like_sf"/>
</dbReference>
<dbReference type="InterPro" id="IPR027482">
    <property type="entry name" value="Sec1-like_dom2"/>
</dbReference>
<dbReference type="InterPro" id="IPR001619">
    <property type="entry name" value="Sec1-like"/>
</dbReference>
<protein>
    <recommendedName>
        <fullName evidence="6">Vacuolar protein sorting-associated protein 45</fullName>
    </recommendedName>
</protein>
<organism evidence="7">
    <name type="scientific">Cacopsylla melanoneura</name>
    <dbReference type="NCBI Taxonomy" id="428564"/>
    <lineage>
        <taxon>Eukaryota</taxon>
        <taxon>Metazoa</taxon>
        <taxon>Ecdysozoa</taxon>
        <taxon>Arthropoda</taxon>
        <taxon>Hexapoda</taxon>
        <taxon>Insecta</taxon>
        <taxon>Pterygota</taxon>
        <taxon>Neoptera</taxon>
        <taxon>Paraneoptera</taxon>
        <taxon>Hemiptera</taxon>
        <taxon>Sternorrhyncha</taxon>
        <taxon>Psylloidea</taxon>
        <taxon>Psyllidae</taxon>
        <taxon>Psyllinae</taxon>
        <taxon>Cacopsylla</taxon>
    </lineage>
</organism>
<sequence length="568" mass="64966">MNAVRAVKQYVLKMTEQSGPGMKILLLDKQTTSIVSMVFTQSEILQKEVYMFENIEISSQCDYENMKHLKCIALLRPTKENIALLCKELKNPKFGSYYIYLTNIIPKADIKTLAEYDEQESVREIEELYADYLPILPHFFSLNIPLCSNGHFWDPTHLIRSSQGLVALLLSLNKNPIIRYQASSEMSKRLAEKVKETITKEEKLFDMRQGDAVPVLLIIDRTCDPITPLLTQWTYQAMVHELLTINNNRVDLSHVADISPDLRQVVLNYEQDDFYSSNLFMNYGEIGQTIKLLMDDFTEKAKSHQKVESIQDMKAFVETYPQFKKMSGTVSKHVALVGELSNIVKQRHLLEVSELEQELACQEQHTVHLSRLRNLLQSGKGRIRDIEAVKLVMLYAIQYEHHSNNDLAGLINILRSNGVAESLVQMPLHVLDYSNEHSKYSSHHDKFSTTQDVMVKKTQRFLKDLKGVENVYTQHQPVLKDILDDLVKGKLKESLFPYLDSHGVGREGVKFFQDVIVFMVGGTTYEECLCVHQLNTSSSSNNVRGIILGGTTVHNSTSFMNQVKSHKI</sequence>
<comment type="similarity">
    <text evidence="2">Belongs to the STXBP/unc-18/SEC1 family.</text>
</comment>
<name>A0A8D8T5V2_9HEMI</name>
<dbReference type="Gene3D" id="1.25.40.60">
    <property type="match status" value="1"/>
</dbReference>
<keyword evidence="3" id="KW-0813">Transport</keyword>
<dbReference type="PANTHER" id="PTHR11679">
    <property type="entry name" value="VESICLE PROTEIN SORTING-ASSOCIATED"/>
    <property type="match status" value="1"/>
</dbReference>
<proteinExistence type="inferred from homology"/>
<accession>A0A8D8T5V2</accession>
<dbReference type="AlphaFoldDB" id="A0A8D8T5V2"/>
<dbReference type="Pfam" id="PF00995">
    <property type="entry name" value="Sec1"/>
    <property type="match status" value="1"/>
</dbReference>
<evidence type="ECO:0000256" key="3">
    <source>
        <dbReference type="ARBA" id="ARBA00022448"/>
    </source>
</evidence>
<evidence type="ECO:0000256" key="2">
    <source>
        <dbReference type="ARBA" id="ARBA00009884"/>
    </source>
</evidence>
<dbReference type="PIRSF" id="PIRSF005715">
    <property type="entry name" value="VPS45_Sec1"/>
    <property type="match status" value="1"/>
</dbReference>
<dbReference type="EMBL" id="HBUF01251682">
    <property type="protein sequence ID" value="CAG6680235.1"/>
    <property type="molecule type" value="Transcribed_RNA"/>
</dbReference>